<name>A0A0B0MR96_GOSAR</name>
<accession>A0A0B0MR96</accession>
<sequence>MLDLELNYMPIDAMICAI</sequence>
<evidence type="ECO:0000313" key="2">
    <source>
        <dbReference type="Proteomes" id="UP000032142"/>
    </source>
</evidence>
<dbReference type="EMBL" id="JRRC01235000">
    <property type="protein sequence ID" value="KHG02029.1"/>
    <property type="molecule type" value="Genomic_DNA"/>
</dbReference>
<gene>
    <name evidence="1" type="ORF">F383_25406</name>
</gene>
<comment type="caution">
    <text evidence="1">The sequence shown here is derived from an EMBL/GenBank/DDBJ whole genome shotgun (WGS) entry which is preliminary data.</text>
</comment>
<organism evidence="1 2">
    <name type="scientific">Gossypium arboreum</name>
    <name type="common">Tree cotton</name>
    <name type="synonym">Gossypium nanking</name>
    <dbReference type="NCBI Taxonomy" id="29729"/>
    <lineage>
        <taxon>Eukaryota</taxon>
        <taxon>Viridiplantae</taxon>
        <taxon>Streptophyta</taxon>
        <taxon>Embryophyta</taxon>
        <taxon>Tracheophyta</taxon>
        <taxon>Spermatophyta</taxon>
        <taxon>Magnoliopsida</taxon>
        <taxon>eudicotyledons</taxon>
        <taxon>Gunneridae</taxon>
        <taxon>Pentapetalae</taxon>
        <taxon>rosids</taxon>
        <taxon>malvids</taxon>
        <taxon>Malvales</taxon>
        <taxon>Malvaceae</taxon>
        <taxon>Malvoideae</taxon>
        <taxon>Gossypium</taxon>
    </lineage>
</organism>
<protein>
    <submittedName>
        <fullName evidence="1">Uncharacterized protein</fullName>
    </submittedName>
</protein>
<dbReference type="AlphaFoldDB" id="A0A0B0MR96"/>
<dbReference type="Proteomes" id="UP000032142">
    <property type="component" value="Unassembled WGS sequence"/>
</dbReference>
<reference evidence="2" key="1">
    <citation type="submission" date="2014-09" db="EMBL/GenBank/DDBJ databases">
        <authorList>
            <person name="Mudge J."/>
            <person name="Ramaraj T."/>
            <person name="Lindquist I.E."/>
            <person name="Bharti A.K."/>
            <person name="Sundararajan A."/>
            <person name="Cameron C.T."/>
            <person name="Woodward J.E."/>
            <person name="May G.D."/>
            <person name="Brubaker C."/>
            <person name="Broadhvest J."/>
            <person name="Wilkins T.A."/>
        </authorList>
    </citation>
    <scope>NUCLEOTIDE SEQUENCE</scope>
    <source>
        <strain evidence="2">cv. AKA8401</strain>
    </source>
</reference>
<evidence type="ECO:0000313" key="1">
    <source>
        <dbReference type="EMBL" id="KHG02029.1"/>
    </source>
</evidence>
<keyword evidence="2" id="KW-1185">Reference proteome</keyword>
<proteinExistence type="predicted"/>